<evidence type="ECO:0000256" key="1">
    <source>
        <dbReference type="SAM" id="MobiDB-lite"/>
    </source>
</evidence>
<evidence type="ECO:0000313" key="3">
    <source>
        <dbReference type="Proteomes" id="UP001597405"/>
    </source>
</evidence>
<dbReference type="Proteomes" id="UP001597405">
    <property type="component" value="Unassembled WGS sequence"/>
</dbReference>
<gene>
    <name evidence="2" type="ORF">ACFSOZ_15605</name>
</gene>
<feature type="region of interest" description="Disordered" evidence="1">
    <location>
        <begin position="36"/>
        <end position="95"/>
    </location>
</feature>
<keyword evidence="3" id="KW-1185">Reference proteome</keyword>
<reference evidence="3" key="1">
    <citation type="journal article" date="2019" name="Int. J. Syst. Evol. Microbiol.">
        <title>The Global Catalogue of Microorganisms (GCM) 10K type strain sequencing project: providing services to taxonomists for standard genome sequencing and annotation.</title>
        <authorList>
            <consortium name="The Broad Institute Genomics Platform"/>
            <consortium name="The Broad Institute Genome Sequencing Center for Infectious Disease"/>
            <person name="Wu L."/>
            <person name="Ma J."/>
        </authorList>
    </citation>
    <scope>NUCLEOTIDE SEQUENCE [LARGE SCALE GENOMIC DNA]</scope>
    <source>
        <strain evidence="3">CGMCC 1.16225</strain>
    </source>
</reference>
<dbReference type="EMBL" id="JBHUGZ010000010">
    <property type="protein sequence ID" value="MFD1984081.1"/>
    <property type="molecule type" value="Genomic_DNA"/>
</dbReference>
<evidence type="ECO:0000313" key="2">
    <source>
        <dbReference type="EMBL" id="MFD1984081.1"/>
    </source>
</evidence>
<name>A0ABW4UAT3_9HYPH</name>
<feature type="compositionally biased region" description="Basic and acidic residues" evidence="1">
    <location>
        <begin position="86"/>
        <end position="95"/>
    </location>
</feature>
<comment type="caution">
    <text evidence="2">The sequence shown here is derived from an EMBL/GenBank/DDBJ whole genome shotgun (WGS) entry which is preliminary data.</text>
</comment>
<proteinExistence type="predicted"/>
<organism evidence="2 3">
    <name type="scientific">Mesorhizobium newzealandense</name>
    <dbReference type="NCBI Taxonomy" id="1300302"/>
    <lineage>
        <taxon>Bacteria</taxon>
        <taxon>Pseudomonadati</taxon>
        <taxon>Pseudomonadota</taxon>
        <taxon>Alphaproteobacteria</taxon>
        <taxon>Hyphomicrobiales</taxon>
        <taxon>Phyllobacteriaceae</taxon>
        <taxon>Mesorhizobium</taxon>
    </lineage>
</organism>
<protein>
    <submittedName>
        <fullName evidence="2">Uncharacterized protein</fullName>
    </submittedName>
</protein>
<accession>A0ABW4UAT3</accession>
<feature type="region of interest" description="Disordered" evidence="1">
    <location>
        <begin position="1"/>
        <end position="22"/>
    </location>
</feature>
<dbReference type="RefSeq" id="WP_379099566.1">
    <property type="nucleotide sequence ID" value="NZ_JBHUGZ010000010.1"/>
</dbReference>
<feature type="compositionally biased region" description="Acidic residues" evidence="1">
    <location>
        <begin position="57"/>
        <end position="79"/>
    </location>
</feature>
<sequence>MAPRSKPHTDIDNNALEADGPIIQQQDWDALKGSKILPDSVSENGELSYGIEKDGDLPEEDDDNAYQDSDDALPDDQEEAAITRHPTREGRFDET</sequence>